<comment type="similarity">
    <text evidence="2">Belongs to the peptidase S54 family.</text>
</comment>
<proteinExistence type="inferred from homology"/>
<dbReference type="Proteomes" id="UP001178507">
    <property type="component" value="Unassembled WGS sequence"/>
</dbReference>
<evidence type="ECO:0000256" key="4">
    <source>
        <dbReference type="ARBA" id="ARBA00022989"/>
    </source>
</evidence>
<dbReference type="GO" id="GO:0004252">
    <property type="term" value="F:serine-type endopeptidase activity"/>
    <property type="evidence" value="ECO:0007669"/>
    <property type="project" value="InterPro"/>
</dbReference>
<feature type="transmembrane region" description="Helical" evidence="7">
    <location>
        <begin position="255"/>
        <end position="271"/>
    </location>
</feature>
<evidence type="ECO:0000259" key="8">
    <source>
        <dbReference type="Pfam" id="PF01694"/>
    </source>
</evidence>
<feature type="region of interest" description="Disordered" evidence="6">
    <location>
        <begin position="1"/>
        <end position="21"/>
    </location>
</feature>
<keyword evidence="10" id="KW-1185">Reference proteome</keyword>
<evidence type="ECO:0000256" key="2">
    <source>
        <dbReference type="ARBA" id="ARBA00009045"/>
    </source>
</evidence>
<evidence type="ECO:0000313" key="10">
    <source>
        <dbReference type="Proteomes" id="UP001178507"/>
    </source>
</evidence>
<accession>A0AA36JM20</accession>
<protein>
    <recommendedName>
        <fullName evidence="8">Peptidase S54 rhomboid domain-containing protein</fullName>
    </recommendedName>
</protein>
<keyword evidence="3 7" id="KW-0812">Transmembrane</keyword>
<feature type="domain" description="Peptidase S54 rhomboid" evidence="8">
    <location>
        <begin position="157"/>
        <end position="301"/>
    </location>
</feature>
<evidence type="ECO:0000256" key="1">
    <source>
        <dbReference type="ARBA" id="ARBA00004141"/>
    </source>
</evidence>
<organism evidence="9 10">
    <name type="scientific">Effrenium voratum</name>
    <dbReference type="NCBI Taxonomy" id="2562239"/>
    <lineage>
        <taxon>Eukaryota</taxon>
        <taxon>Sar</taxon>
        <taxon>Alveolata</taxon>
        <taxon>Dinophyceae</taxon>
        <taxon>Suessiales</taxon>
        <taxon>Symbiodiniaceae</taxon>
        <taxon>Effrenium</taxon>
    </lineage>
</organism>
<dbReference type="GO" id="GO:0016020">
    <property type="term" value="C:membrane"/>
    <property type="evidence" value="ECO:0007669"/>
    <property type="project" value="UniProtKB-SubCell"/>
</dbReference>
<evidence type="ECO:0000256" key="5">
    <source>
        <dbReference type="ARBA" id="ARBA00023136"/>
    </source>
</evidence>
<dbReference type="PANTHER" id="PTHR45840:SF2">
    <property type="entry name" value="PROTEIN RHOMBOID-RELATED"/>
    <property type="match status" value="1"/>
</dbReference>
<feature type="transmembrane region" description="Helical" evidence="7">
    <location>
        <begin position="200"/>
        <end position="217"/>
    </location>
</feature>
<feature type="transmembrane region" description="Helical" evidence="7">
    <location>
        <begin position="283"/>
        <end position="300"/>
    </location>
</feature>
<feature type="transmembrane region" description="Helical" evidence="7">
    <location>
        <begin position="223"/>
        <end position="243"/>
    </location>
</feature>
<dbReference type="EMBL" id="CAUJNA010003701">
    <property type="protein sequence ID" value="CAJ1408000.1"/>
    <property type="molecule type" value="Genomic_DNA"/>
</dbReference>
<dbReference type="InterPro" id="IPR035952">
    <property type="entry name" value="Rhomboid-like_sf"/>
</dbReference>
<evidence type="ECO:0000256" key="3">
    <source>
        <dbReference type="ARBA" id="ARBA00022692"/>
    </source>
</evidence>
<feature type="transmembrane region" description="Helical" evidence="7">
    <location>
        <begin position="320"/>
        <end position="341"/>
    </location>
</feature>
<dbReference type="SUPFAM" id="SSF144091">
    <property type="entry name" value="Rhomboid-like"/>
    <property type="match status" value="1"/>
</dbReference>
<dbReference type="Gene3D" id="1.20.1540.10">
    <property type="entry name" value="Rhomboid-like"/>
    <property type="match status" value="1"/>
</dbReference>
<dbReference type="InterPro" id="IPR051739">
    <property type="entry name" value="Rhomboid_IM_Serine_Proteases"/>
</dbReference>
<sequence length="408" mass="45778">MPWVAPSPQHGGPSDQVPDAPGWGTRCCRAWRRFLDADCEQQPPEGSTTASLVRHFFDGRSLDRRAARKKRCSQGAPRPSAQFRQRGMLQATVSGKAIEDERDYWPVFVLSQSLLVFLLWVIFAAQSEEFFSAKAGLDSIVPGTTNMAIHSDCEDLRWQIWRWLTYQFTHAGLSHVGLNIFIVLVVGMRLEMYHGHVRTLVVFNLGVICAAFNFAVADGHASLIGMSGGAYALMGMTFGSLILNWHDTRYRRPELLVLLVLFALDLVFAYADGLAKDSEVSHSAHFGGYAAGFVLGILVGRNLDEEEKQEHAKTLRCERILQLVLGVVGAIVLVSVIAWAAQWPPRTLSDTTPWCWNRQIFNQSLFPEFRFHCIRCQDESCVSRFEAMANVEQVSFRVCEGVGWSYSQ</sequence>
<keyword evidence="5 7" id="KW-0472">Membrane</keyword>
<feature type="transmembrane region" description="Helical" evidence="7">
    <location>
        <begin position="168"/>
        <end position="188"/>
    </location>
</feature>
<dbReference type="AlphaFoldDB" id="A0AA36JM20"/>
<keyword evidence="4 7" id="KW-1133">Transmembrane helix</keyword>
<evidence type="ECO:0000256" key="7">
    <source>
        <dbReference type="SAM" id="Phobius"/>
    </source>
</evidence>
<dbReference type="Pfam" id="PF01694">
    <property type="entry name" value="Rhomboid"/>
    <property type="match status" value="1"/>
</dbReference>
<gene>
    <name evidence="9" type="ORF">EVOR1521_LOCUS29566</name>
</gene>
<comment type="caution">
    <text evidence="9">The sequence shown here is derived from an EMBL/GenBank/DDBJ whole genome shotgun (WGS) entry which is preliminary data.</text>
</comment>
<reference evidence="9" key="1">
    <citation type="submission" date="2023-08" db="EMBL/GenBank/DDBJ databases">
        <authorList>
            <person name="Chen Y."/>
            <person name="Shah S."/>
            <person name="Dougan E. K."/>
            <person name="Thang M."/>
            <person name="Chan C."/>
        </authorList>
    </citation>
    <scope>NUCLEOTIDE SEQUENCE</scope>
</reference>
<dbReference type="PANTHER" id="PTHR45840">
    <property type="entry name" value="RHOMBOID-RELATED PROTEIN"/>
    <property type="match status" value="1"/>
</dbReference>
<dbReference type="InterPro" id="IPR022764">
    <property type="entry name" value="Peptidase_S54_rhomboid_dom"/>
</dbReference>
<evidence type="ECO:0000313" key="9">
    <source>
        <dbReference type="EMBL" id="CAJ1408000.1"/>
    </source>
</evidence>
<name>A0AA36JM20_9DINO</name>
<comment type="subcellular location">
    <subcellularLocation>
        <location evidence="1">Membrane</location>
        <topology evidence="1">Multi-pass membrane protein</topology>
    </subcellularLocation>
</comment>
<feature type="transmembrane region" description="Helical" evidence="7">
    <location>
        <begin position="104"/>
        <end position="123"/>
    </location>
</feature>
<evidence type="ECO:0000256" key="6">
    <source>
        <dbReference type="SAM" id="MobiDB-lite"/>
    </source>
</evidence>